<proteinExistence type="predicted"/>
<name>A0ACB7S9X2_HYAAI</name>
<evidence type="ECO:0000313" key="2">
    <source>
        <dbReference type="Proteomes" id="UP000821845"/>
    </source>
</evidence>
<dbReference type="EMBL" id="CM023485">
    <property type="protein sequence ID" value="KAH6931410.1"/>
    <property type="molecule type" value="Genomic_DNA"/>
</dbReference>
<organism evidence="1 2">
    <name type="scientific">Hyalomma asiaticum</name>
    <name type="common">Tick</name>
    <dbReference type="NCBI Taxonomy" id="266040"/>
    <lineage>
        <taxon>Eukaryota</taxon>
        <taxon>Metazoa</taxon>
        <taxon>Ecdysozoa</taxon>
        <taxon>Arthropoda</taxon>
        <taxon>Chelicerata</taxon>
        <taxon>Arachnida</taxon>
        <taxon>Acari</taxon>
        <taxon>Parasitiformes</taxon>
        <taxon>Ixodida</taxon>
        <taxon>Ixodoidea</taxon>
        <taxon>Ixodidae</taxon>
        <taxon>Hyalomminae</taxon>
        <taxon>Hyalomma</taxon>
    </lineage>
</organism>
<reference evidence="1" key="1">
    <citation type="submission" date="2020-05" db="EMBL/GenBank/DDBJ databases">
        <title>Large-scale comparative analyses of tick genomes elucidate their genetic diversity and vector capacities.</title>
        <authorList>
            <person name="Jia N."/>
            <person name="Wang J."/>
            <person name="Shi W."/>
            <person name="Du L."/>
            <person name="Sun Y."/>
            <person name="Zhan W."/>
            <person name="Jiang J."/>
            <person name="Wang Q."/>
            <person name="Zhang B."/>
            <person name="Ji P."/>
            <person name="Sakyi L.B."/>
            <person name="Cui X."/>
            <person name="Yuan T."/>
            <person name="Jiang B."/>
            <person name="Yang W."/>
            <person name="Lam T.T.-Y."/>
            <person name="Chang Q."/>
            <person name="Ding S."/>
            <person name="Wang X."/>
            <person name="Zhu J."/>
            <person name="Ruan X."/>
            <person name="Zhao L."/>
            <person name="Wei J."/>
            <person name="Que T."/>
            <person name="Du C."/>
            <person name="Cheng J."/>
            <person name="Dai P."/>
            <person name="Han X."/>
            <person name="Huang E."/>
            <person name="Gao Y."/>
            <person name="Liu J."/>
            <person name="Shao H."/>
            <person name="Ye R."/>
            <person name="Li L."/>
            <person name="Wei W."/>
            <person name="Wang X."/>
            <person name="Wang C."/>
            <person name="Yang T."/>
            <person name="Huo Q."/>
            <person name="Li W."/>
            <person name="Guo W."/>
            <person name="Chen H."/>
            <person name="Zhou L."/>
            <person name="Ni X."/>
            <person name="Tian J."/>
            <person name="Zhou Y."/>
            <person name="Sheng Y."/>
            <person name="Liu T."/>
            <person name="Pan Y."/>
            <person name="Xia L."/>
            <person name="Li J."/>
            <person name="Zhao F."/>
            <person name="Cao W."/>
        </authorList>
    </citation>
    <scope>NUCLEOTIDE SEQUENCE</scope>
    <source>
        <strain evidence="1">Hyas-2018</strain>
    </source>
</reference>
<dbReference type="Proteomes" id="UP000821845">
    <property type="component" value="Chromosome 5"/>
</dbReference>
<gene>
    <name evidence="1" type="ORF">HPB50_024378</name>
</gene>
<evidence type="ECO:0000313" key="1">
    <source>
        <dbReference type="EMBL" id="KAH6931410.1"/>
    </source>
</evidence>
<protein>
    <submittedName>
        <fullName evidence="1">Uncharacterized protein</fullName>
    </submittedName>
</protein>
<keyword evidence="2" id="KW-1185">Reference proteome</keyword>
<comment type="caution">
    <text evidence="1">The sequence shown here is derived from an EMBL/GenBank/DDBJ whole genome shotgun (WGS) entry which is preliminary data.</text>
</comment>
<sequence length="218" mass="23981">MPRAPHLTLLVVIWGRRKAADLWLFVRPPALSSSVSGKHCVLFGVALAGAGSMDYAGVAHSVRKNSTLRPSHRILGLRIVSLDVPQRVSVGREALLKCAYDLEGDLLYSVKWYKDDIEFFRYVPSDRPPGQYFEVNGIRVDMLRSVNGSVFIRGMDAASEGTYKCEVSADAPSFQTIFAEKMIRVDSGSSSQLKTSGLAWALVATIGCLTSLLRWRAT</sequence>
<accession>A0ACB7S9X2</accession>